<comment type="similarity">
    <text evidence="2">Belongs to the G-protein coupled receptor 3 family.</text>
</comment>
<protein>
    <recommendedName>
        <fullName evidence="19">G-protein coupled receptors family 3 profile domain-containing protein</fullName>
    </recommendedName>
</protein>
<evidence type="ECO:0000256" key="8">
    <source>
        <dbReference type="ARBA" id="ARBA00023040"/>
    </source>
</evidence>
<dbReference type="PROSITE" id="PS50259">
    <property type="entry name" value="G_PROTEIN_RECEP_F3_4"/>
    <property type="match status" value="1"/>
</dbReference>
<dbReference type="OrthoDB" id="5823771at2759"/>
<evidence type="ECO:0000256" key="2">
    <source>
        <dbReference type="ARBA" id="ARBA00007242"/>
    </source>
</evidence>
<evidence type="ECO:0000313" key="21">
    <source>
        <dbReference type="Proteomes" id="UP000663882"/>
    </source>
</evidence>
<feature type="transmembrane region" description="Helical" evidence="18">
    <location>
        <begin position="646"/>
        <end position="664"/>
    </location>
</feature>
<evidence type="ECO:0000256" key="15">
    <source>
        <dbReference type="ARBA" id="ARBA00023273"/>
    </source>
</evidence>
<keyword evidence="11" id="KW-0675">Receptor</keyword>
<organism evidence="20 21">
    <name type="scientific">Rotaria sordida</name>
    <dbReference type="NCBI Taxonomy" id="392033"/>
    <lineage>
        <taxon>Eukaryota</taxon>
        <taxon>Metazoa</taxon>
        <taxon>Spiralia</taxon>
        <taxon>Gnathifera</taxon>
        <taxon>Rotifera</taxon>
        <taxon>Eurotatoria</taxon>
        <taxon>Bdelloidea</taxon>
        <taxon>Philodinida</taxon>
        <taxon>Philodinidae</taxon>
        <taxon>Rotaria</taxon>
    </lineage>
</organism>
<dbReference type="GO" id="GO:0004930">
    <property type="term" value="F:G protein-coupled receptor activity"/>
    <property type="evidence" value="ECO:0007669"/>
    <property type="project" value="UniProtKB-KW"/>
</dbReference>
<evidence type="ECO:0000259" key="19">
    <source>
        <dbReference type="PROSITE" id="PS50259"/>
    </source>
</evidence>
<keyword evidence="10" id="KW-1015">Disulfide bond</keyword>
<feature type="domain" description="G-protein coupled receptors family 3 profile" evidence="19">
    <location>
        <begin position="446"/>
        <end position="707"/>
    </location>
</feature>
<dbReference type="InterPro" id="IPR017978">
    <property type="entry name" value="GPCR_3_C"/>
</dbReference>
<keyword evidence="13" id="KW-0807">Transducer</keyword>
<comment type="caution">
    <text evidence="20">The sequence shown here is derived from an EMBL/GenBank/DDBJ whole genome shotgun (WGS) entry which is preliminary data.</text>
</comment>
<reference evidence="20" key="1">
    <citation type="submission" date="2021-02" db="EMBL/GenBank/DDBJ databases">
        <authorList>
            <person name="Nowell W R."/>
        </authorList>
    </citation>
    <scope>NUCLEOTIDE SEQUENCE</scope>
</reference>
<keyword evidence="3" id="KW-1003">Cell membrane</keyword>
<dbReference type="Pfam" id="PF22572">
    <property type="entry name" value="GPR158_179_EC"/>
    <property type="match status" value="1"/>
</dbReference>
<evidence type="ECO:0000256" key="4">
    <source>
        <dbReference type="ARBA" id="ARBA00022692"/>
    </source>
</evidence>
<sequence>MLENIIIVILIMRQKKFEQQHYHSRDDYDHISSSSSSSSSSSLSSSSSYIQLRNNNKMLTFSTSKQSLFNNIHIRSYIIIFLFIFLLLLLTFCILFPAQKNTNTYLNHRLKRQISSINIRNNDKQHYTDMLRRILLHRTSSSVLADCTINMALDGIYHLPLENSLSSEIIRLVEKHFQKEFNALKQTAHKIRNKINQTSNYLGDFALAKFRDEFSISIRLLLASQLSIKEINLMIATPLSNNNNSPGSYVYYDTLKYYRVSNHTTATTTTMNQFDYDSIHDVKLKQNVNIILQTFTPSNARETLRQTMNNNYLLINDGWWIGPVLCEKNKNETFIMAHIFPLTTSYFLVTYFNISTVDINQCANNDLPFGGTHKCPTGMECIHQAGQGFTLGAYECRCLDSYDNKNLTINGNQLEWNETNDDSLKSMINACECSLESCRLKHNRFLRTIIIIIQSIFIVFVAILAAIVFQRRKTKIIKHSMWILLELVLFGAALLYASVIVDSFGPHGIVCLIIPWLRELGFTIVYGTLILRIYKMLAEFQSRKAHCVQVKEKDILRILFFISISIVGYLLGWTLVNIDHSNENISLRKYLLGSGFTRKEGSYFQTCRPRSWDYLVQFAEFVFLCVGIRFIYSTRTAPCEYHERKLITIVIVCEMLFSTLLHIIRDCLWSTVDPDTLFILSVLRCHSTVTCMLILIFCTKLCYIFRPFNEDHSGRERFRSVPDGVEPTDLVTKLHLNGDIEFGELNLRDMDPEEIRAELKRLYTSVHVLKTKTMRKDNPHLTKRHGQRRKNRRFSIQPFQRHAGATVTTTIVGGPLSLSIGGDKHEHEPTKTPEDSTGSHNEPPHLGGISIHHGSMDDIDYPRGRTLSDITSIMPSTVAGQRVTFK</sequence>
<feature type="transmembrane region" description="Helical" evidence="18">
    <location>
        <begin position="481"/>
        <end position="501"/>
    </location>
</feature>
<dbReference type="AlphaFoldDB" id="A0A814BGC4"/>
<evidence type="ECO:0000256" key="17">
    <source>
        <dbReference type="SAM" id="MobiDB-lite"/>
    </source>
</evidence>
<evidence type="ECO:0000256" key="1">
    <source>
        <dbReference type="ARBA" id="ARBA00004487"/>
    </source>
</evidence>
<dbReference type="InterPro" id="IPR054714">
    <property type="entry name" value="GPR158_179_extracellular"/>
</dbReference>
<evidence type="ECO:0000256" key="11">
    <source>
        <dbReference type="ARBA" id="ARBA00023170"/>
    </source>
</evidence>
<dbReference type="EMBL" id="CAJNOO010000385">
    <property type="protein sequence ID" value="CAF0927514.1"/>
    <property type="molecule type" value="Genomic_DNA"/>
</dbReference>
<evidence type="ECO:0000256" key="10">
    <source>
        <dbReference type="ARBA" id="ARBA00023157"/>
    </source>
</evidence>
<dbReference type="InterPro" id="IPR043458">
    <property type="entry name" value="GPR158/179"/>
</dbReference>
<evidence type="ECO:0000256" key="3">
    <source>
        <dbReference type="ARBA" id="ARBA00022475"/>
    </source>
</evidence>
<evidence type="ECO:0000256" key="5">
    <source>
        <dbReference type="ARBA" id="ARBA00022729"/>
    </source>
</evidence>
<dbReference type="GO" id="GO:0045211">
    <property type="term" value="C:postsynaptic membrane"/>
    <property type="evidence" value="ECO:0007669"/>
    <property type="project" value="UniProtKB-SubCell"/>
</dbReference>
<feature type="transmembrane region" description="Helical" evidence="18">
    <location>
        <begin position="445"/>
        <end position="469"/>
    </location>
</feature>
<gene>
    <name evidence="20" type="ORF">RFH988_LOCUS10351</name>
</gene>
<feature type="compositionally biased region" description="Basic and acidic residues" evidence="17">
    <location>
        <begin position="822"/>
        <end position="834"/>
    </location>
</feature>
<feature type="transmembrane region" description="Helical" evidence="18">
    <location>
        <begin position="614"/>
        <end position="634"/>
    </location>
</feature>
<evidence type="ECO:0000256" key="13">
    <source>
        <dbReference type="ARBA" id="ARBA00023224"/>
    </source>
</evidence>
<feature type="transmembrane region" description="Helical" evidence="18">
    <location>
        <begin position="513"/>
        <end position="534"/>
    </location>
</feature>
<dbReference type="PANTHER" id="PTHR32546:SF26">
    <property type="entry name" value="SMOG, ISOFORM D"/>
    <property type="match status" value="1"/>
</dbReference>
<evidence type="ECO:0000256" key="6">
    <source>
        <dbReference type="ARBA" id="ARBA00022989"/>
    </source>
</evidence>
<keyword evidence="8" id="KW-0297">G-protein coupled receptor</keyword>
<comment type="subcellular location">
    <subcellularLocation>
        <location evidence="1">Cell projection</location>
        <location evidence="1">Neuron projection</location>
    </subcellularLocation>
    <subcellularLocation>
        <location evidence="16">Postsynaptic cell membrane</location>
        <topology evidence="16">Multi-pass membrane protein</topology>
    </subcellularLocation>
</comment>
<keyword evidence="12" id="KW-0325">Glycoprotein</keyword>
<name>A0A814BGC4_9BILA</name>
<evidence type="ECO:0000256" key="14">
    <source>
        <dbReference type="ARBA" id="ARBA00023257"/>
    </source>
</evidence>
<evidence type="ECO:0000256" key="9">
    <source>
        <dbReference type="ARBA" id="ARBA00023136"/>
    </source>
</evidence>
<feature type="transmembrane region" description="Helical" evidence="18">
    <location>
        <begin position="77"/>
        <end position="98"/>
    </location>
</feature>
<dbReference type="Pfam" id="PF00003">
    <property type="entry name" value="7tm_3"/>
    <property type="match status" value="1"/>
</dbReference>
<keyword evidence="4 18" id="KW-0812">Transmembrane</keyword>
<dbReference type="PANTHER" id="PTHR32546">
    <property type="entry name" value="G-PROTEIN COUPLED RECEPTOR 158-RELATED"/>
    <property type="match status" value="1"/>
</dbReference>
<feature type="transmembrane region" description="Helical" evidence="18">
    <location>
        <begin position="676"/>
        <end position="698"/>
    </location>
</feature>
<feature type="transmembrane region" description="Helical" evidence="18">
    <location>
        <begin position="555"/>
        <end position="576"/>
    </location>
</feature>
<keyword evidence="15" id="KW-0966">Cell projection</keyword>
<keyword evidence="9 18" id="KW-0472">Membrane</keyword>
<proteinExistence type="inferred from homology"/>
<evidence type="ECO:0000256" key="18">
    <source>
        <dbReference type="SAM" id="Phobius"/>
    </source>
</evidence>
<feature type="region of interest" description="Disordered" evidence="17">
    <location>
        <begin position="817"/>
        <end position="856"/>
    </location>
</feature>
<evidence type="ECO:0000256" key="12">
    <source>
        <dbReference type="ARBA" id="ARBA00023180"/>
    </source>
</evidence>
<keyword evidence="6 18" id="KW-1133">Transmembrane helix</keyword>
<dbReference type="Proteomes" id="UP000663882">
    <property type="component" value="Unassembled WGS sequence"/>
</dbReference>
<evidence type="ECO:0000256" key="7">
    <source>
        <dbReference type="ARBA" id="ARBA00023018"/>
    </source>
</evidence>
<evidence type="ECO:0000313" key="20">
    <source>
        <dbReference type="EMBL" id="CAF0927514.1"/>
    </source>
</evidence>
<evidence type="ECO:0000256" key="16">
    <source>
        <dbReference type="ARBA" id="ARBA00034104"/>
    </source>
</evidence>
<keyword evidence="7" id="KW-0770">Synapse</keyword>
<dbReference type="GO" id="GO:0043005">
    <property type="term" value="C:neuron projection"/>
    <property type="evidence" value="ECO:0007669"/>
    <property type="project" value="UniProtKB-SubCell"/>
</dbReference>
<keyword evidence="14" id="KW-0628">Postsynaptic cell membrane</keyword>
<keyword evidence="5" id="KW-0732">Signal</keyword>
<accession>A0A814BGC4</accession>